<dbReference type="SUPFAM" id="SSF54928">
    <property type="entry name" value="RNA-binding domain, RBD"/>
    <property type="match status" value="1"/>
</dbReference>
<dbReference type="CDD" id="cd00590">
    <property type="entry name" value="RRM_SF"/>
    <property type="match status" value="1"/>
</dbReference>
<name>A0A1B6GS49_9HEMI</name>
<protein>
    <recommendedName>
        <fullName evidence="2">RRM domain-containing protein</fullName>
    </recommendedName>
</protein>
<proteinExistence type="predicted"/>
<organism evidence="1">
    <name type="scientific">Cuerna arida</name>
    <dbReference type="NCBI Taxonomy" id="1464854"/>
    <lineage>
        <taxon>Eukaryota</taxon>
        <taxon>Metazoa</taxon>
        <taxon>Ecdysozoa</taxon>
        <taxon>Arthropoda</taxon>
        <taxon>Hexapoda</taxon>
        <taxon>Insecta</taxon>
        <taxon>Pterygota</taxon>
        <taxon>Neoptera</taxon>
        <taxon>Paraneoptera</taxon>
        <taxon>Hemiptera</taxon>
        <taxon>Auchenorrhyncha</taxon>
        <taxon>Membracoidea</taxon>
        <taxon>Cicadellidae</taxon>
        <taxon>Cicadellinae</taxon>
        <taxon>Proconiini</taxon>
        <taxon>Cuerna</taxon>
    </lineage>
</organism>
<dbReference type="AlphaFoldDB" id="A0A1B6GS49"/>
<sequence>MVKITVKLYPLRVLNIPQSANLTDVIGIINKYGMAEKVYPDIIMDVRTNILYMYCFTAEDALSLIDLCEGEKICGQEIIVERCYKHNPPSPLIGLFDLRIKGLY</sequence>
<reference evidence="1" key="1">
    <citation type="submission" date="2015-11" db="EMBL/GenBank/DDBJ databases">
        <title>De novo transcriptome assembly of four potential Pierce s Disease insect vectors from Arizona vineyards.</title>
        <authorList>
            <person name="Tassone E.E."/>
        </authorList>
    </citation>
    <scope>NUCLEOTIDE SEQUENCE</scope>
</reference>
<evidence type="ECO:0000313" key="1">
    <source>
        <dbReference type="EMBL" id="JAS65249.1"/>
    </source>
</evidence>
<dbReference type="GO" id="GO:0003676">
    <property type="term" value="F:nucleic acid binding"/>
    <property type="evidence" value="ECO:0007669"/>
    <property type="project" value="InterPro"/>
</dbReference>
<evidence type="ECO:0008006" key="2">
    <source>
        <dbReference type="Google" id="ProtNLM"/>
    </source>
</evidence>
<gene>
    <name evidence="1" type="ORF">g.11527</name>
</gene>
<accession>A0A1B6GS49</accession>
<dbReference type="InterPro" id="IPR035979">
    <property type="entry name" value="RBD_domain_sf"/>
</dbReference>
<dbReference type="EMBL" id="GECZ01004520">
    <property type="protein sequence ID" value="JAS65249.1"/>
    <property type="molecule type" value="Transcribed_RNA"/>
</dbReference>